<gene>
    <name evidence="1" type="ORF">BP5796_09352</name>
</gene>
<protein>
    <submittedName>
        <fullName evidence="1">Uncharacterized protein</fullName>
    </submittedName>
</protein>
<comment type="caution">
    <text evidence="1">The sequence shown here is derived from an EMBL/GenBank/DDBJ whole genome shotgun (WGS) entry which is preliminary data.</text>
</comment>
<proteinExistence type="predicted"/>
<sequence length="141" mass="16247">MRGESIPSSVQNVLIPKPAQHRCHFAKLWTTKFQLQLYSYHQLCAYRYDKEEVRRVTELLLVEFCNACFERVFELSDCRYGKHSYGLRVADVEEDNGDEDGWNNGVEDDIDVVACDLFGGSDDVVEDEVFGDGNVDEERKI</sequence>
<evidence type="ECO:0000313" key="1">
    <source>
        <dbReference type="EMBL" id="RDW66603.1"/>
    </source>
</evidence>
<keyword evidence="2" id="KW-1185">Reference proteome</keyword>
<reference evidence="1 2" key="1">
    <citation type="journal article" date="2018" name="IMA Fungus">
        <title>IMA Genome-F 9: Draft genome sequence of Annulohypoxylon stygium, Aspergillus mulundensis, Berkeleyomyces basicola (syn. Thielaviopsis basicola), Ceratocystis smalleyi, two Cercospora beticola strains, Coleophoma cylindrospora, Fusarium fracticaudum, Phialophora cf. hyalina, and Morchella septimelata.</title>
        <authorList>
            <person name="Wingfield B.D."/>
            <person name="Bills G.F."/>
            <person name="Dong Y."/>
            <person name="Huang W."/>
            <person name="Nel W.J."/>
            <person name="Swalarsk-Parry B.S."/>
            <person name="Vaghefi N."/>
            <person name="Wilken P.M."/>
            <person name="An Z."/>
            <person name="de Beer Z.W."/>
            <person name="De Vos L."/>
            <person name="Chen L."/>
            <person name="Duong T.A."/>
            <person name="Gao Y."/>
            <person name="Hammerbacher A."/>
            <person name="Kikkert J.R."/>
            <person name="Li Y."/>
            <person name="Li H."/>
            <person name="Li K."/>
            <person name="Li Q."/>
            <person name="Liu X."/>
            <person name="Ma X."/>
            <person name="Naidoo K."/>
            <person name="Pethybridge S.J."/>
            <person name="Sun J."/>
            <person name="Steenkamp E.T."/>
            <person name="van der Nest M.A."/>
            <person name="van Wyk S."/>
            <person name="Wingfield M.J."/>
            <person name="Xiong C."/>
            <person name="Yue Q."/>
            <person name="Zhang X."/>
        </authorList>
    </citation>
    <scope>NUCLEOTIDE SEQUENCE [LARGE SCALE GENOMIC DNA]</scope>
    <source>
        <strain evidence="1 2">BP5796</strain>
    </source>
</reference>
<accession>A0A3D8QXP8</accession>
<evidence type="ECO:0000313" key="2">
    <source>
        <dbReference type="Proteomes" id="UP000256328"/>
    </source>
</evidence>
<dbReference type="Proteomes" id="UP000256328">
    <property type="component" value="Unassembled WGS sequence"/>
</dbReference>
<dbReference type="EMBL" id="PDLN01000014">
    <property type="protein sequence ID" value="RDW66603.1"/>
    <property type="molecule type" value="Genomic_DNA"/>
</dbReference>
<dbReference type="AlphaFoldDB" id="A0A3D8QXP8"/>
<name>A0A3D8QXP8_9HELO</name>
<organism evidence="1 2">
    <name type="scientific">Coleophoma crateriformis</name>
    <dbReference type="NCBI Taxonomy" id="565419"/>
    <lineage>
        <taxon>Eukaryota</taxon>
        <taxon>Fungi</taxon>
        <taxon>Dikarya</taxon>
        <taxon>Ascomycota</taxon>
        <taxon>Pezizomycotina</taxon>
        <taxon>Leotiomycetes</taxon>
        <taxon>Helotiales</taxon>
        <taxon>Dermateaceae</taxon>
        <taxon>Coleophoma</taxon>
    </lineage>
</organism>